<evidence type="ECO:0000256" key="1">
    <source>
        <dbReference type="SAM" id="MobiDB-lite"/>
    </source>
</evidence>
<feature type="region of interest" description="Disordered" evidence="1">
    <location>
        <begin position="46"/>
        <end position="73"/>
    </location>
</feature>
<evidence type="ECO:0000313" key="3">
    <source>
        <dbReference type="Proteomes" id="UP001648503"/>
    </source>
</evidence>
<name>A0ABQ8EVF4_9FUNG</name>
<evidence type="ECO:0000313" key="2">
    <source>
        <dbReference type="EMBL" id="KAH6586072.1"/>
    </source>
</evidence>
<organism evidence="2 3">
    <name type="scientific">Batrachochytrium salamandrivorans</name>
    <dbReference type="NCBI Taxonomy" id="1357716"/>
    <lineage>
        <taxon>Eukaryota</taxon>
        <taxon>Fungi</taxon>
        <taxon>Fungi incertae sedis</taxon>
        <taxon>Chytridiomycota</taxon>
        <taxon>Chytridiomycota incertae sedis</taxon>
        <taxon>Chytridiomycetes</taxon>
        <taxon>Rhizophydiales</taxon>
        <taxon>Rhizophydiales incertae sedis</taxon>
        <taxon>Batrachochytrium</taxon>
    </lineage>
</organism>
<protein>
    <submittedName>
        <fullName evidence="2">Uncharacterized protein</fullName>
    </submittedName>
</protein>
<proteinExistence type="predicted"/>
<gene>
    <name evidence="2" type="ORF">BASA50_000777</name>
</gene>
<accession>A0ABQ8EVF4</accession>
<keyword evidence="3" id="KW-1185">Reference proteome</keyword>
<comment type="caution">
    <text evidence="2">The sequence shown here is derived from an EMBL/GenBank/DDBJ whole genome shotgun (WGS) entry which is preliminary data.</text>
</comment>
<sequence>MPFVNSKGELVEHPPLLVQCWRAVRHSFNIVYLLFVSLLWPLQPVHPPTETDNGRGKRSQASVHGMRSVSSPD</sequence>
<dbReference type="Proteomes" id="UP001648503">
    <property type="component" value="Unassembled WGS sequence"/>
</dbReference>
<dbReference type="EMBL" id="JAFCIX010000576">
    <property type="protein sequence ID" value="KAH6586072.1"/>
    <property type="molecule type" value="Genomic_DNA"/>
</dbReference>
<reference evidence="2 3" key="1">
    <citation type="submission" date="2021-02" db="EMBL/GenBank/DDBJ databases">
        <title>Variation within the Batrachochytrium salamandrivorans European outbreak.</title>
        <authorList>
            <person name="Kelly M."/>
            <person name="Pasmans F."/>
            <person name="Shea T.P."/>
            <person name="Munoz J.F."/>
            <person name="Carranza S."/>
            <person name="Cuomo C.A."/>
            <person name="Martel A."/>
        </authorList>
    </citation>
    <scope>NUCLEOTIDE SEQUENCE [LARGE SCALE GENOMIC DNA]</scope>
    <source>
        <strain evidence="2 3">AMFP18/2</strain>
    </source>
</reference>